<proteinExistence type="predicted"/>
<evidence type="ECO:0000313" key="1">
    <source>
        <dbReference type="EMBL" id="KAL2862595.1"/>
    </source>
</evidence>
<comment type="caution">
    <text evidence="1">The sequence shown here is derived from an EMBL/GenBank/DDBJ whole genome shotgun (WGS) entry which is preliminary data.</text>
</comment>
<accession>A0ABR4LDJ8</accession>
<dbReference type="GeneID" id="98145424"/>
<name>A0ABR4LDJ8_9EURO</name>
<sequence length="105" mass="11860">MSLIVPKILSSISSFKNLRRSWLRRSFLILLIQCRTSPWCRKTVCLSITQALIIPRPLGLATHHPHKSNHPAMTGTASGEMALICGVTVRCLRPRTWGSWGHFVR</sequence>
<dbReference type="RefSeq" id="XP_070881574.1">
    <property type="nucleotide sequence ID" value="XM_071030352.1"/>
</dbReference>
<gene>
    <name evidence="1" type="ORF">BJX67DRAFT_366122</name>
</gene>
<protein>
    <submittedName>
        <fullName evidence="1">Uncharacterized protein</fullName>
    </submittedName>
</protein>
<organism evidence="1 2">
    <name type="scientific">Aspergillus lucknowensis</name>
    <dbReference type="NCBI Taxonomy" id="176173"/>
    <lineage>
        <taxon>Eukaryota</taxon>
        <taxon>Fungi</taxon>
        <taxon>Dikarya</taxon>
        <taxon>Ascomycota</taxon>
        <taxon>Pezizomycotina</taxon>
        <taxon>Eurotiomycetes</taxon>
        <taxon>Eurotiomycetidae</taxon>
        <taxon>Eurotiales</taxon>
        <taxon>Aspergillaceae</taxon>
        <taxon>Aspergillus</taxon>
        <taxon>Aspergillus subgen. Nidulantes</taxon>
    </lineage>
</organism>
<dbReference type="EMBL" id="JBFXLQ010000065">
    <property type="protein sequence ID" value="KAL2862595.1"/>
    <property type="molecule type" value="Genomic_DNA"/>
</dbReference>
<keyword evidence="2" id="KW-1185">Reference proteome</keyword>
<evidence type="ECO:0000313" key="2">
    <source>
        <dbReference type="Proteomes" id="UP001610432"/>
    </source>
</evidence>
<reference evidence="1 2" key="1">
    <citation type="submission" date="2024-07" db="EMBL/GenBank/DDBJ databases">
        <title>Section-level genome sequencing and comparative genomics of Aspergillus sections Usti and Cavernicolus.</title>
        <authorList>
            <consortium name="Lawrence Berkeley National Laboratory"/>
            <person name="Nybo J.L."/>
            <person name="Vesth T.C."/>
            <person name="Theobald S."/>
            <person name="Frisvad J.C."/>
            <person name="Larsen T.O."/>
            <person name="Kjaerboelling I."/>
            <person name="Rothschild-Mancinelli K."/>
            <person name="Lyhne E.K."/>
            <person name="Kogle M.E."/>
            <person name="Barry K."/>
            <person name="Clum A."/>
            <person name="Na H."/>
            <person name="Ledsgaard L."/>
            <person name="Lin J."/>
            <person name="Lipzen A."/>
            <person name="Kuo A."/>
            <person name="Riley R."/>
            <person name="Mondo S."/>
            <person name="Labutti K."/>
            <person name="Haridas S."/>
            <person name="Pangalinan J."/>
            <person name="Salamov A.A."/>
            <person name="Simmons B.A."/>
            <person name="Magnuson J.K."/>
            <person name="Chen J."/>
            <person name="Drula E."/>
            <person name="Henrissat B."/>
            <person name="Wiebenga A."/>
            <person name="Lubbers R.J."/>
            <person name="Gomes A.C."/>
            <person name="Macurrencykelacurrency M.R."/>
            <person name="Stajich J."/>
            <person name="Grigoriev I.V."/>
            <person name="Mortensen U.H."/>
            <person name="De Vries R.P."/>
            <person name="Baker S.E."/>
            <person name="Andersen M.R."/>
        </authorList>
    </citation>
    <scope>NUCLEOTIDE SEQUENCE [LARGE SCALE GENOMIC DNA]</scope>
    <source>
        <strain evidence="1 2">CBS 449.75</strain>
    </source>
</reference>
<dbReference type="Proteomes" id="UP001610432">
    <property type="component" value="Unassembled WGS sequence"/>
</dbReference>